<reference evidence="10" key="2">
    <citation type="submission" date="2020-12" db="EMBL/GenBank/DDBJ databases">
        <title>New Spironucleus salmonicida genome in near-complete chromosomes.</title>
        <authorList>
            <person name="Xu F."/>
            <person name="Kurt Z."/>
            <person name="Jimenez-Gonzalez A."/>
            <person name="Astvaldsson A."/>
            <person name="Andersson J.O."/>
            <person name="Svard S.G."/>
        </authorList>
    </citation>
    <scope>NUCLEOTIDE SEQUENCE</scope>
    <source>
        <strain evidence="10">ATCC 50377</strain>
    </source>
</reference>
<keyword evidence="4" id="KW-0479">Metal-binding</keyword>
<dbReference type="PRINTS" id="PR00934">
    <property type="entry name" value="XHISDIPTASE"/>
</dbReference>
<evidence type="ECO:0000256" key="5">
    <source>
        <dbReference type="ARBA" id="ARBA00022801"/>
    </source>
</evidence>
<protein>
    <submittedName>
        <fullName evidence="9">Aminoacyl-histidine dipeptidase</fullName>
    </submittedName>
</protein>
<dbReference type="Gene3D" id="3.40.630.10">
    <property type="entry name" value="Zn peptidases"/>
    <property type="match status" value="2"/>
</dbReference>
<dbReference type="GO" id="GO:0046872">
    <property type="term" value="F:metal ion binding"/>
    <property type="evidence" value="ECO:0007669"/>
    <property type="project" value="UniProtKB-KW"/>
</dbReference>
<evidence type="ECO:0000313" key="9">
    <source>
        <dbReference type="EMBL" id="EST44470.1"/>
    </source>
</evidence>
<dbReference type="SUPFAM" id="SSF53187">
    <property type="entry name" value="Zn-dependent exopeptidases"/>
    <property type="match status" value="1"/>
</dbReference>
<dbReference type="AlphaFoldDB" id="V6LIP5"/>
<organism evidence="9">
    <name type="scientific">Spironucleus salmonicida</name>
    <dbReference type="NCBI Taxonomy" id="348837"/>
    <lineage>
        <taxon>Eukaryota</taxon>
        <taxon>Metamonada</taxon>
        <taxon>Diplomonadida</taxon>
        <taxon>Hexamitidae</taxon>
        <taxon>Hexamitinae</taxon>
        <taxon>Spironucleus</taxon>
    </lineage>
</organism>
<evidence type="ECO:0000256" key="1">
    <source>
        <dbReference type="ARBA" id="ARBA00001941"/>
    </source>
</evidence>
<dbReference type="PANTHER" id="PTHR43501:SF1">
    <property type="entry name" value="CYTOSOL NON-SPECIFIC DIPEPTIDASE"/>
    <property type="match status" value="1"/>
</dbReference>
<evidence type="ECO:0000256" key="2">
    <source>
        <dbReference type="ARBA" id="ARBA00001947"/>
    </source>
</evidence>
<proteinExistence type="predicted"/>
<accession>V6LIP5</accession>
<dbReference type="InterPro" id="IPR001160">
    <property type="entry name" value="Peptidase_M20C"/>
</dbReference>
<dbReference type="GO" id="GO:0005829">
    <property type="term" value="C:cytosol"/>
    <property type="evidence" value="ECO:0007669"/>
    <property type="project" value="TreeGrafter"/>
</dbReference>
<dbReference type="FunFam" id="3.40.630.10:FF:000015">
    <property type="entry name" value="Aminoacyl-histidine dipeptidase PepD"/>
    <property type="match status" value="1"/>
</dbReference>
<gene>
    <name evidence="9" type="ORF">SS50377_15464</name>
    <name evidence="10" type="ORF">SS50377_24658</name>
</gene>
<dbReference type="VEuPathDB" id="GiardiaDB:SS50377_24658"/>
<comment type="cofactor">
    <cofactor evidence="1">
        <name>Co(2+)</name>
        <dbReference type="ChEBI" id="CHEBI:48828"/>
    </cofactor>
</comment>
<evidence type="ECO:0000256" key="6">
    <source>
        <dbReference type="ARBA" id="ARBA00022833"/>
    </source>
</evidence>
<keyword evidence="5" id="KW-0378">Hydrolase</keyword>
<keyword evidence="11" id="KW-1185">Reference proteome</keyword>
<keyword evidence="3" id="KW-0645">Protease</keyword>
<evidence type="ECO:0000256" key="8">
    <source>
        <dbReference type="ARBA" id="ARBA00023285"/>
    </source>
</evidence>
<dbReference type="OrthoDB" id="191370at2759"/>
<evidence type="ECO:0000313" key="11">
    <source>
        <dbReference type="Proteomes" id="UP000018208"/>
    </source>
</evidence>
<dbReference type="GO" id="GO:0006508">
    <property type="term" value="P:proteolysis"/>
    <property type="evidence" value="ECO:0007669"/>
    <property type="project" value="UniProtKB-KW"/>
</dbReference>
<keyword evidence="8" id="KW-0170">Cobalt</keyword>
<dbReference type="EMBL" id="KI546115">
    <property type="protein sequence ID" value="EST44470.1"/>
    <property type="molecule type" value="Genomic_DNA"/>
</dbReference>
<reference evidence="9 10" key="1">
    <citation type="journal article" date="2014" name="PLoS Genet.">
        <title>The Genome of Spironucleus salmonicida Highlights a Fish Pathogen Adapted to Fluctuating Environments.</title>
        <authorList>
            <person name="Xu F."/>
            <person name="Jerlstrom-Hultqvist J."/>
            <person name="Einarsson E."/>
            <person name="Astvaldsson A."/>
            <person name="Svard S.G."/>
            <person name="Andersson J.O."/>
        </authorList>
    </citation>
    <scope>NUCLEOTIDE SEQUENCE</scope>
    <source>
        <strain evidence="10">ATCC 50377</strain>
    </source>
</reference>
<name>V6LIP5_9EUKA</name>
<evidence type="ECO:0000313" key="10">
    <source>
        <dbReference type="EMBL" id="KAH0572547.1"/>
    </source>
</evidence>
<comment type="cofactor">
    <cofactor evidence="2">
        <name>Zn(2+)</name>
        <dbReference type="ChEBI" id="CHEBI:29105"/>
    </cofactor>
</comment>
<keyword evidence="6" id="KW-0862">Zinc</keyword>
<evidence type="ECO:0000256" key="7">
    <source>
        <dbReference type="ARBA" id="ARBA00023049"/>
    </source>
</evidence>
<evidence type="ECO:0000256" key="4">
    <source>
        <dbReference type="ARBA" id="ARBA00022723"/>
    </source>
</evidence>
<dbReference type="Proteomes" id="UP000018208">
    <property type="component" value="Unassembled WGS sequence"/>
</dbReference>
<sequence>MQLADLKPKELWDEFFEICKIPHGSGNIDALRAFIRARAEQRGFKCVEDGEAGNLLIVKPADPGFENAPVICCQGHLDMVCSKRSDCAHDFIKDPIKPQISKVDGEDVVIATGTSLGADNGIGVATGLALIFDKSFKTGKIEVFCTKDEETTMHGVQHLKSDLLSAKYLLNLDSEDLGVITIGSSGGFCQTITIPQYPIQECKSCDCVTLTVKSCSGGHSGIDASEYHANASKCLGRLLDLAVSHGAGLCKIVGGVAHNAIPMDATACVCFSGVSKGDFLTKAKVLGELIKGEFTATDAGMIVEVNDSCACCENCKCISNENARKIVDFLNIVPSTVLRMSQDVKGLTESSINLGKVRFNSVDQSQNFFLLLARSSINSFLPYIQQQLNALARLAGFTTSDMQDPYGGWAPNTKSALLKIAISETAKVMKMKDSEVKIEAIHAGLECGEIISKYPHIEAISIGPTIKNPHSDRELIKINTVEQFYQITKNIIQELSK</sequence>
<dbReference type="EMBL" id="AUWU02000005">
    <property type="protein sequence ID" value="KAH0572547.1"/>
    <property type="molecule type" value="Genomic_DNA"/>
</dbReference>
<dbReference type="PANTHER" id="PTHR43501">
    <property type="entry name" value="CYTOSOL NON-SPECIFIC DIPEPTIDASE"/>
    <property type="match status" value="1"/>
</dbReference>
<keyword evidence="7" id="KW-0482">Metalloprotease</keyword>
<evidence type="ECO:0000256" key="3">
    <source>
        <dbReference type="ARBA" id="ARBA00022670"/>
    </source>
</evidence>
<dbReference type="FunFam" id="3.40.630.10:FF:000018">
    <property type="entry name" value="Aminoacyl-histidine dipeptidase PepD"/>
    <property type="match status" value="1"/>
</dbReference>
<dbReference type="NCBIfam" id="TIGR01893">
    <property type="entry name" value="aa-his-dipept"/>
    <property type="match status" value="1"/>
</dbReference>
<dbReference type="PIRSF" id="PIRSF016599">
    <property type="entry name" value="Xaa-His_dipept"/>
    <property type="match status" value="1"/>
</dbReference>
<dbReference type="GO" id="GO:0070573">
    <property type="term" value="F:metallodipeptidase activity"/>
    <property type="evidence" value="ECO:0007669"/>
    <property type="project" value="TreeGrafter"/>
</dbReference>